<dbReference type="PANTHER" id="PTHR32196:SF18">
    <property type="entry name" value="GALACTOSE_METHYL GALACTOSIDE IMPORT PERMEASE PROTEIN MGLC"/>
    <property type="match status" value="1"/>
</dbReference>
<feature type="transmembrane region" description="Helical" evidence="7">
    <location>
        <begin position="203"/>
        <end position="221"/>
    </location>
</feature>
<feature type="transmembrane region" description="Helical" evidence="7">
    <location>
        <begin position="123"/>
        <end position="144"/>
    </location>
</feature>
<feature type="transmembrane region" description="Helical" evidence="7">
    <location>
        <begin position="150"/>
        <end position="171"/>
    </location>
</feature>
<comment type="subcellular location">
    <subcellularLocation>
        <location evidence="1">Cell membrane</location>
        <topology evidence="1">Multi-pass membrane protein</topology>
    </subcellularLocation>
</comment>
<dbReference type="Proteomes" id="UP000824106">
    <property type="component" value="Unassembled WGS sequence"/>
</dbReference>
<comment type="caution">
    <text evidence="8">The sequence shown here is derived from an EMBL/GenBank/DDBJ whole genome shotgun (WGS) entry which is preliminary data.</text>
</comment>
<evidence type="ECO:0000313" key="9">
    <source>
        <dbReference type="Proteomes" id="UP000824106"/>
    </source>
</evidence>
<feature type="transmembrane region" description="Helical" evidence="7">
    <location>
        <begin position="251"/>
        <end position="268"/>
    </location>
</feature>
<dbReference type="AlphaFoldDB" id="A0A9D2JY23"/>
<keyword evidence="3 7" id="KW-0812">Transmembrane</keyword>
<dbReference type="CDD" id="cd06579">
    <property type="entry name" value="TM_PBP1_transp_AraH_like"/>
    <property type="match status" value="1"/>
</dbReference>
<evidence type="ECO:0000313" key="8">
    <source>
        <dbReference type="EMBL" id="HIZ71855.1"/>
    </source>
</evidence>
<feature type="transmembrane region" description="Helical" evidence="7">
    <location>
        <begin position="289"/>
        <end position="319"/>
    </location>
</feature>
<dbReference type="PANTHER" id="PTHR32196">
    <property type="entry name" value="ABC TRANSPORTER PERMEASE PROTEIN YPHD-RELATED-RELATED"/>
    <property type="match status" value="1"/>
</dbReference>
<dbReference type="NCBIfam" id="NF007014">
    <property type="entry name" value="PRK09478.1"/>
    <property type="match status" value="1"/>
</dbReference>
<evidence type="ECO:0000256" key="3">
    <source>
        <dbReference type="ARBA" id="ARBA00022692"/>
    </source>
</evidence>
<feature type="transmembrane region" description="Helical" evidence="7">
    <location>
        <begin position="30"/>
        <end position="50"/>
    </location>
</feature>
<keyword evidence="2" id="KW-1003">Cell membrane</keyword>
<dbReference type="EMBL" id="DXAZ01000150">
    <property type="protein sequence ID" value="HIZ71855.1"/>
    <property type="molecule type" value="Genomic_DNA"/>
</dbReference>
<feature type="region of interest" description="Disordered" evidence="6">
    <location>
        <begin position="1"/>
        <end position="22"/>
    </location>
</feature>
<dbReference type="Pfam" id="PF02653">
    <property type="entry name" value="BPD_transp_2"/>
    <property type="match status" value="1"/>
</dbReference>
<sequence>MREKFEQEHGTPESLPNNKKQEQREKTRDFLLNYSLYIVLGILILIIIIIEPSFLSLQNLTNILSQASTRAIMALGAAGLIVLQGTDLSAGRVLGLSAVVGASLLQDPNFPSRMYADLPQLPIIVPLLVTLAIGAIFGLINGFGVAVLRVHAFIITLGTQLIAYGLSLIYIDRPPLGAQPIGSLDSRYTSVVRGSFKIGVFELPYLVLYAAIISVIMWVVWNKTKLGKNMFAIGGNMEAAEVSGVKVVKNIMIVFLISGLLYGLAGYLEAARIGSVTSNTGLNYDLDAISASVIGGVSFSGGVGTIPGVLIGTLILQVINYGLTFIGVNPYLQFIIRGLIIIIAVSLDVRKYIKRK</sequence>
<dbReference type="InterPro" id="IPR001851">
    <property type="entry name" value="ABC_transp_permease"/>
</dbReference>
<organism evidence="8 9">
    <name type="scientific">Candidatus Atopostipes pullistercoris</name>
    <dbReference type="NCBI Taxonomy" id="2838467"/>
    <lineage>
        <taxon>Bacteria</taxon>
        <taxon>Bacillati</taxon>
        <taxon>Bacillota</taxon>
        <taxon>Bacilli</taxon>
        <taxon>Lactobacillales</taxon>
        <taxon>Carnobacteriaceae</taxon>
        <taxon>Atopostipes</taxon>
    </lineage>
</organism>
<reference evidence="8" key="2">
    <citation type="submission" date="2021-04" db="EMBL/GenBank/DDBJ databases">
        <authorList>
            <person name="Gilroy R."/>
        </authorList>
    </citation>
    <scope>NUCLEOTIDE SEQUENCE</scope>
    <source>
        <strain evidence="8">CHK169-4300</strain>
    </source>
</reference>
<protein>
    <submittedName>
        <fullName evidence="8">Galactose/methyl galactoside ABC transporter permease MglC</fullName>
    </submittedName>
</protein>
<evidence type="ECO:0000256" key="6">
    <source>
        <dbReference type="SAM" id="MobiDB-lite"/>
    </source>
</evidence>
<name>A0A9D2JY23_9LACT</name>
<evidence type="ECO:0000256" key="2">
    <source>
        <dbReference type="ARBA" id="ARBA00022475"/>
    </source>
</evidence>
<evidence type="ECO:0000256" key="5">
    <source>
        <dbReference type="ARBA" id="ARBA00023136"/>
    </source>
</evidence>
<feature type="transmembrane region" description="Helical" evidence="7">
    <location>
        <begin position="331"/>
        <end position="349"/>
    </location>
</feature>
<dbReference type="GO" id="GO:0005886">
    <property type="term" value="C:plasma membrane"/>
    <property type="evidence" value="ECO:0007669"/>
    <property type="project" value="UniProtKB-SubCell"/>
</dbReference>
<keyword evidence="4 7" id="KW-1133">Transmembrane helix</keyword>
<evidence type="ECO:0000256" key="4">
    <source>
        <dbReference type="ARBA" id="ARBA00022989"/>
    </source>
</evidence>
<proteinExistence type="predicted"/>
<evidence type="ECO:0000256" key="7">
    <source>
        <dbReference type="SAM" id="Phobius"/>
    </source>
</evidence>
<feature type="compositionally biased region" description="Basic and acidic residues" evidence="6">
    <location>
        <begin position="1"/>
        <end position="11"/>
    </location>
</feature>
<dbReference type="GO" id="GO:0022857">
    <property type="term" value="F:transmembrane transporter activity"/>
    <property type="evidence" value="ECO:0007669"/>
    <property type="project" value="InterPro"/>
</dbReference>
<keyword evidence="5 7" id="KW-0472">Membrane</keyword>
<gene>
    <name evidence="8" type="primary">mglC</name>
    <name evidence="8" type="ORF">H9808_08870</name>
</gene>
<evidence type="ECO:0000256" key="1">
    <source>
        <dbReference type="ARBA" id="ARBA00004651"/>
    </source>
</evidence>
<reference evidence="8" key="1">
    <citation type="journal article" date="2021" name="PeerJ">
        <title>Extensive microbial diversity within the chicken gut microbiome revealed by metagenomics and culture.</title>
        <authorList>
            <person name="Gilroy R."/>
            <person name="Ravi A."/>
            <person name="Getino M."/>
            <person name="Pursley I."/>
            <person name="Horton D.L."/>
            <person name="Alikhan N.F."/>
            <person name="Baker D."/>
            <person name="Gharbi K."/>
            <person name="Hall N."/>
            <person name="Watson M."/>
            <person name="Adriaenssens E.M."/>
            <person name="Foster-Nyarko E."/>
            <person name="Jarju S."/>
            <person name="Secka A."/>
            <person name="Antonio M."/>
            <person name="Oren A."/>
            <person name="Chaudhuri R.R."/>
            <person name="La Ragione R."/>
            <person name="Hildebrand F."/>
            <person name="Pallen M.J."/>
        </authorList>
    </citation>
    <scope>NUCLEOTIDE SEQUENCE</scope>
    <source>
        <strain evidence="8">CHK169-4300</strain>
    </source>
</reference>
<accession>A0A9D2JY23</accession>